<dbReference type="PANTHER" id="PTHR46211">
    <property type="entry name" value="GLYCEROPHOSPHORYL DIESTER PHOSPHODIESTERASE"/>
    <property type="match status" value="1"/>
</dbReference>
<dbReference type="GO" id="GO:0006629">
    <property type="term" value="P:lipid metabolic process"/>
    <property type="evidence" value="ECO:0007669"/>
    <property type="project" value="InterPro"/>
</dbReference>
<feature type="domain" description="GP-PDE" evidence="1">
    <location>
        <begin position="35"/>
        <end position="273"/>
    </location>
</feature>
<dbReference type="OrthoDB" id="384721at2"/>
<evidence type="ECO:0000313" key="3">
    <source>
        <dbReference type="Proteomes" id="UP000236497"/>
    </source>
</evidence>
<name>A0A0H5SGR4_HERHM</name>
<dbReference type="RefSeq" id="WP_103202798.1">
    <property type="nucleotide sequence ID" value="NZ_CVTD020000016.1"/>
</dbReference>
<protein>
    <recommendedName>
        <fullName evidence="1">GP-PDE domain-containing protein</fullName>
    </recommendedName>
</protein>
<proteinExistence type="predicted"/>
<dbReference type="InterPro" id="IPR017946">
    <property type="entry name" value="PLC-like_Pdiesterase_TIM-brl"/>
</dbReference>
<sequence length="273" mass="31902">MLQGFLIFAAVLILLYLLAIMPKLKKNPELKKFDGWLYAHRGYHNNKSKAPENSLPAFKLAVENGYGIELDVQLTKDNVPVVFHDYDLKRACGVDKKVAELTYKELKNYKLFKSKETIPTFREVLDCIDGKVPVIVELKIPWEPGETCRAVAKELANYKGLYCIESFNPFGLIWYKKHYPHVVRGQLSTDFIKDKIEGSKMQFFILKHLLFNFLTKPDFIAYHHIYKKDLSFSICRKLYKVKTVAWTIKSQQELDENKDYFDLIIFDKFKPEG</sequence>
<keyword evidence="3" id="KW-1185">Reference proteome</keyword>
<evidence type="ECO:0000313" key="2">
    <source>
        <dbReference type="EMBL" id="CRZ34687.1"/>
    </source>
</evidence>
<evidence type="ECO:0000259" key="1">
    <source>
        <dbReference type="PROSITE" id="PS51704"/>
    </source>
</evidence>
<dbReference type="InterPro" id="IPR030395">
    <property type="entry name" value="GP_PDE_dom"/>
</dbReference>
<organism evidence="2 3">
    <name type="scientific">Herbinix hemicellulosilytica</name>
    <dbReference type="NCBI Taxonomy" id="1564487"/>
    <lineage>
        <taxon>Bacteria</taxon>
        <taxon>Bacillati</taxon>
        <taxon>Bacillota</taxon>
        <taxon>Clostridia</taxon>
        <taxon>Lachnospirales</taxon>
        <taxon>Lachnospiraceae</taxon>
        <taxon>Herbinix</taxon>
    </lineage>
</organism>
<reference evidence="2 3" key="1">
    <citation type="submission" date="2015-06" db="EMBL/GenBank/DDBJ databases">
        <authorList>
            <person name="Wibberg Daniel"/>
        </authorList>
    </citation>
    <scope>NUCLEOTIDE SEQUENCE [LARGE SCALE GENOMIC DNA]</scope>
    <source>
        <strain evidence="2 3">T3/55T</strain>
    </source>
</reference>
<dbReference type="Proteomes" id="UP000236497">
    <property type="component" value="Unassembled WGS sequence"/>
</dbReference>
<dbReference type="Gene3D" id="3.20.20.190">
    <property type="entry name" value="Phosphatidylinositol (PI) phosphodiesterase"/>
    <property type="match status" value="1"/>
</dbReference>
<accession>A0A0H5SGR4</accession>
<dbReference type="AlphaFoldDB" id="A0A0H5SGR4"/>
<dbReference type="SUPFAM" id="SSF51695">
    <property type="entry name" value="PLC-like phosphodiesterases"/>
    <property type="match status" value="1"/>
</dbReference>
<gene>
    <name evidence="2" type="ORF">HHT355_1486</name>
</gene>
<dbReference type="GO" id="GO:0008081">
    <property type="term" value="F:phosphoric diester hydrolase activity"/>
    <property type="evidence" value="ECO:0007669"/>
    <property type="project" value="InterPro"/>
</dbReference>
<dbReference type="Pfam" id="PF03009">
    <property type="entry name" value="GDPD"/>
    <property type="match status" value="1"/>
</dbReference>
<dbReference type="EMBL" id="CVTD020000016">
    <property type="protein sequence ID" value="CRZ34687.1"/>
    <property type="molecule type" value="Genomic_DNA"/>
</dbReference>
<dbReference type="PANTHER" id="PTHR46211:SF14">
    <property type="entry name" value="GLYCEROPHOSPHODIESTER PHOSPHODIESTERASE"/>
    <property type="match status" value="1"/>
</dbReference>
<dbReference type="PROSITE" id="PS51704">
    <property type="entry name" value="GP_PDE"/>
    <property type="match status" value="1"/>
</dbReference>